<name>A0ABD4TA99_9CYAN</name>
<evidence type="ECO:0000256" key="1">
    <source>
        <dbReference type="SAM" id="MobiDB-lite"/>
    </source>
</evidence>
<feature type="region of interest" description="Disordered" evidence="1">
    <location>
        <begin position="1"/>
        <end position="44"/>
    </location>
</feature>
<proteinExistence type="predicted"/>
<dbReference type="AlphaFoldDB" id="A0ABD4TA99"/>
<sequence>MKLKGVGAQHSTVMAGSVRPSTLEGGPQPRRDRPRPSIQARTQRMAGKWKLYAGNPWDDPRTLHPYCLAIGGRGCQRFSQGQGEFLVRKSQENSLFGLRKAL</sequence>
<organism evidence="2 3">
    <name type="scientific">Lyngbya confervoides BDU141951</name>
    <dbReference type="NCBI Taxonomy" id="1574623"/>
    <lineage>
        <taxon>Bacteria</taxon>
        <taxon>Bacillati</taxon>
        <taxon>Cyanobacteriota</taxon>
        <taxon>Cyanophyceae</taxon>
        <taxon>Oscillatoriophycideae</taxon>
        <taxon>Oscillatoriales</taxon>
        <taxon>Microcoleaceae</taxon>
        <taxon>Lyngbya</taxon>
    </lineage>
</organism>
<keyword evidence="3" id="KW-1185">Reference proteome</keyword>
<gene>
    <name evidence="2" type="ORF">QQ91_0020850</name>
</gene>
<reference evidence="2 3" key="1">
    <citation type="journal article" date="2015" name="Genome Announc.">
        <title>Draft Genome Sequence of Filamentous Marine Cyanobacterium Lyngbya confervoides Strain BDU141951.</title>
        <authorList>
            <person name="Chandrababunaidu M.M."/>
            <person name="Sen D."/>
            <person name="Tripathy S."/>
        </authorList>
    </citation>
    <scope>NUCLEOTIDE SEQUENCE [LARGE SCALE GENOMIC DNA]</scope>
    <source>
        <strain evidence="2 3">BDU141951</strain>
    </source>
</reference>
<dbReference type="Proteomes" id="UP000031561">
    <property type="component" value="Unassembled WGS sequence"/>
</dbReference>
<protein>
    <recommendedName>
        <fullName evidence="4">SH2 domain-containing protein</fullName>
    </recommendedName>
</protein>
<evidence type="ECO:0000313" key="2">
    <source>
        <dbReference type="EMBL" id="MCM1985268.1"/>
    </source>
</evidence>
<dbReference type="EMBL" id="JTHE03000119">
    <property type="protein sequence ID" value="MCM1985268.1"/>
    <property type="molecule type" value="Genomic_DNA"/>
</dbReference>
<evidence type="ECO:0008006" key="4">
    <source>
        <dbReference type="Google" id="ProtNLM"/>
    </source>
</evidence>
<geneLocation type="plasmid" evidence="2">
    <name>unnamed9</name>
</geneLocation>
<accession>A0ABD4TA99</accession>
<dbReference type="RefSeq" id="WP_166283636.1">
    <property type="nucleotide sequence ID" value="NZ_JTHE03000119.1"/>
</dbReference>
<keyword evidence="2" id="KW-0614">Plasmid</keyword>
<comment type="caution">
    <text evidence="2">The sequence shown here is derived from an EMBL/GenBank/DDBJ whole genome shotgun (WGS) entry which is preliminary data.</text>
</comment>
<evidence type="ECO:0000313" key="3">
    <source>
        <dbReference type="Proteomes" id="UP000031561"/>
    </source>
</evidence>